<gene>
    <name evidence="2" type="ORF">RM540_01190</name>
</gene>
<feature type="region of interest" description="Disordered" evidence="1">
    <location>
        <begin position="36"/>
        <end position="57"/>
    </location>
</feature>
<comment type="caution">
    <text evidence="2">The sequence shown here is derived from an EMBL/GenBank/DDBJ whole genome shotgun (WGS) entry which is preliminary data.</text>
</comment>
<accession>A0ABU3BM34</accession>
<reference evidence="2 3" key="1">
    <citation type="submission" date="2023-09" db="EMBL/GenBank/DDBJ databases">
        <authorList>
            <person name="Rey-Velasco X."/>
        </authorList>
    </citation>
    <scope>NUCLEOTIDE SEQUENCE [LARGE SCALE GENOMIC DNA]</scope>
    <source>
        <strain evidence="2 3">F394</strain>
    </source>
</reference>
<organism evidence="2 3">
    <name type="scientific">Rubrivirga litoralis</name>
    <dbReference type="NCBI Taxonomy" id="3075598"/>
    <lineage>
        <taxon>Bacteria</taxon>
        <taxon>Pseudomonadati</taxon>
        <taxon>Rhodothermota</taxon>
        <taxon>Rhodothermia</taxon>
        <taxon>Rhodothermales</taxon>
        <taxon>Rubricoccaceae</taxon>
        <taxon>Rubrivirga</taxon>
    </lineage>
</organism>
<dbReference type="EMBL" id="JAVRHT010000001">
    <property type="protein sequence ID" value="MDT0630348.1"/>
    <property type="molecule type" value="Genomic_DNA"/>
</dbReference>
<keyword evidence="3" id="KW-1185">Reference proteome</keyword>
<evidence type="ECO:0000313" key="3">
    <source>
        <dbReference type="Proteomes" id="UP001267426"/>
    </source>
</evidence>
<sequence>MSARLADRRIRAAALRAAPALDVRGPVSEALGRAGIAVPPADAAPPRTAAPPRRVRS</sequence>
<proteinExistence type="predicted"/>
<evidence type="ECO:0000256" key="1">
    <source>
        <dbReference type="SAM" id="MobiDB-lite"/>
    </source>
</evidence>
<feature type="compositionally biased region" description="Low complexity" evidence="1">
    <location>
        <begin position="37"/>
        <end position="57"/>
    </location>
</feature>
<name>A0ABU3BM34_9BACT</name>
<dbReference type="Proteomes" id="UP001267426">
    <property type="component" value="Unassembled WGS sequence"/>
</dbReference>
<protein>
    <submittedName>
        <fullName evidence="2">Uncharacterized protein</fullName>
    </submittedName>
</protein>
<evidence type="ECO:0000313" key="2">
    <source>
        <dbReference type="EMBL" id="MDT0630348.1"/>
    </source>
</evidence>
<dbReference type="RefSeq" id="WP_311661388.1">
    <property type="nucleotide sequence ID" value="NZ_JAVRHT010000001.1"/>
</dbReference>